<dbReference type="OrthoDB" id="10001823at2"/>
<reference evidence="1" key="1">
    <citation type="submission" date="2022-10" db="EMBL/GenBank/DDBJ databases">
        <title>Complete genome sequence of Agrobacterium salinitolerans CFBP5507.</title>
        <authorList>
            <person name="Tchabashvili S."/>
            <person name="Yen H.-C."/>
            <person name="Haryono M."/>
            <person name="Lin Y.-C."/>
            <person name="Lai E.-M."/>
            <person name="Kuo C.-H."/>
        </authorList>
    </citation>
    <scope>NUCLEOTIDE SEQUENCE</scope>
    <source>
        <strain evidence="1">CFBP5507</strain>
    </source>
</reference>
<gene>
    <name evidence="1" type="ORF">CFBP5507_07645</name>
</gene>
<organism evidence="1 2">
    <name type="scientific">Agrobacterium salinitolerans</name>
    <dbReference type="NCBI Taxonomy" id="1183413"/>
    <lineage>
        <taxon>Bacteria</taxon>
        <taxon>Pseudomonadati</taxon>
        <taxon>Pseudomonadota</taxon>
        <taxon>Alphaproteobacteria</taxon>
        <taxon>Hyphomicrobiales</taxon>
        <taxon>Rhizobiaceae</taxon>
        <taxon>Rhizobium/Agrobacterium group</taxon>
        <taxon>Agrobacterium</taxon>
    </lineage>
</organism>
<evidence type="ECO:0000313" key="2">
    <source>
        <dbReference type="Proteomes" id="UP000298735"/>
    </source>
</evidence>
<dbReference type="Proteomes" id="UP000298735">
    <property type="component" value="Chromosome Circular"/>
</dbReference>
<sequence>MGNVARIMTGVGSMICVAWFFATWEGEKFPYDALTAFIPLFLSWLYFEASGTPKALGQAVPTLHPHDVELGQKLRGLIDERMKRYLRETSFGESFYYERLEPIRKLANEWTSAEYEFVNPELINLAGEVQRVCQEFDDQVFELAYPLDRDGWWSLIPDLERKSDWHSRETSLMVGRVNALASDIAEKADAFERGFRLLAPEAYAASLAA</sequence>
<dbReference type="AlphaFoldDB" id="A0A4Z1R6Y7"/>
<dbReference type="KEGG" id="asal:CFBP5507_07645"/>
<accession>A0A4Z1R6Y7</accession>
<evidence type="ECO:0000313" key="1">
    <source>
        <dbReference type="EMBL" id="UYZ06138.1"/>
    </source>
</evidence>
<dbReference type="EMBL" id="CP109968">
    <property type="protein sequence ID" value="UYZ06138.1"/>
    <property type="molecule type" value="Genomic_DNA"/>
</dbReference>
<dbReference type="RefSeq" id="WP_137410523.1">
    <property type="nucleotide sequence ID" value="NZ_CP109968.1"/>
</dbReference>
<name>A0A4Z1R6Y7_9HYPH</name>
<proteinExistence type="predicted"/>
<protein>
    <submittedName>
        <fullName evidence="1">Uncharacterized protein</fullName>
    </submittedName>
</protein>